<evidence type="ECO:0000256" key="9">
    <source>
        <dbReference type="ARBA" id="ARBA00049091"/>
    </source>
</evidence>
<evidence type="ECO:0000313" key="12">
    <source>
        <dbReference type="Proteomes" id="UP001465668"/>
    </source>
</evidence>
<evidence type="ECO:0000256" key="1">
    <source>
        <dbReference type="ARBA" id="ARBA00013017"/>
    </source>
</evidence>
<name>A0ABR2X8J2_9PEZI</name>
<dbReference type="InterPro" id="IPR036249">
    <property type="entry name" value="Thioredoxin-like_sf"/>
</dbReference>
<proteinExistence type="inferred from homology"/>
<evidence type="ECO:0000256" key="5">
    <source>
        <dbReference type="ARBA" id="ARBA00023157"/>
    </source>
</evidence>
<organism evidence="11 12">
    <name type="scientific">Seiridium cardinale</name>
    <dbReference type="NCBI Taxonomy" id="138064"/>
    <lineage>
        <taxon>Eukaryota</taxon>
        <taxon>Fungi</taxon>
        <taxon>Dikarya</taxon>
        <taxon>Ascomycota</taxon>
        <taxon>Pezizomycotina</taxon>
        <taxon>Sordariomycetes</taxon>
        <taxon>Xylariomycetidae</taxon>
        <taxon>Amphisphaeriales</taxon>
        <taxon>Sporocadaceae</taxon>
        <taxon>Seiridium</taxon>
    </lineage>
</organism>
<dbReference type="InterPro" id="IPR000866">
    <property type="entry name" value="AhpC/TSA"/>
</dbReference>
<dbReference type="EC" id="1.11.1.24" evidence="1"/>
<comment type="similarity">
    <text evidence="8">Belongs to the peroxiredoxin family. BCP/PrxQ subfamily.</text>
</comment>
<comment type="catalytic activity">
    <reaction evidence="9">
        <text>a hydroperoxide + [thioredoxin]-dithiol = an alcohol + [thioredoxin]-disulfide + H2O</text>
        <dbReference type="Rhea" id="RHEA:62620"/>
        <dbReference type="Rhea" id="RHEA-COMP:10698"/>
        <dbReference type="Rhea" id="RHEA-COMP:10700"/>
        <dbReference type="ChEBI" id="CHEBI:15377"/>
        <dbReference type="ChEBI" id="CHEBI:29950"/>
        <dbReference type="ChEBI" id="CHEBI:30879"/>
        <dbReference type="ChEBI" id="CHEBI:35924"/>
        <dbReference type="ChEBI" id="CHEBI:50058"/>
        <dbReference type="EC" id="1.11.1.24"/>
    </reaction>
</comment>
<dbReference type="InterPro" id="IPR013766">
    <property type="entry name" value="Thioredoxin_domain"/>
</dbReference>
<feature type="domain" description="Thioredoxin" evidence="10">
    <location>
        <begin position="44"/>
        <end position="216"/>
    </location>
</feature>
<dbReference type="PROSITE" id="PS51352">
    <property type="entry name" value="THIOREDOXIN_2"/>
    <property type="match status" value="1"/>
</dbReference>
<dbReference type="PANTHER" id="PTHR42801:SF7">
    <property type="entry name" value="SLL1159 PROTEIN"/>
    <property type="match status" value="1"/>
</dbReference>
<dbReference type="EMBL" id="JARVKM010000102">
    <property type="protein sequence ID" value="KAK9770082.1"/>
    <property type="molecule type" value="Genomic_DNA"/>
</dbReference>
<keyword evidence="3" id="KW-0049">Antioxidant</keyword>
<accession>A0ABR2X8J2</accession>
<evidence type="ECO:0000256" key="3">
    <source>
        <dbReference type="ARBA" id="ARBA00022862"/>
    </source>
</evidence>
<evidence type="ECO:0000256" key="8">
    <source>
        <dbReference type="ARBA" id="ARBA00038489"/>
    </source>
</evidence>
<gene>
    <name evidence="11" type="ORF">SCAR479_13271</name>
</gene>
<keyword evidence="2" id="KW-0575">Peroxidase</keyword>
<dbReference type="PANTHER" id="PTHR42801">
    <property type="entry name" value="THIOREDOXIN-DEPENDENT PEROXIDE REDUCTASE"/>
    <property type="match status" value="1"/>
</dbReference>
<dbReference type="InterPro" id="IPR050924">
    <property type="entry name" value="Peroxiredoxin_BCP/PrxQ"/>
</dbReference>
<dbReference type="CDD" id="cd02970">
    <property type="entry name" value="PRX_like2"/>
    <property type="match status" value="1"/>
</dbReference>
<protein>
    <recommendedName>
        <fullName evidence="1">thioredoxin-dependent peroxiredoxin</fullName>
        <ecNumber evidence="1">1.11.1.24</ecNumber>
    </recommendedName>
    <alternativeName>
        <fullName evidence="7">Thioredoxin peroxidase</fullName>
    </alternativeName>
</protein>
<evidence type="ECO:0000313" key="11">
    <source>
        <dbReference type="EMBL" id="KAK9770082.1"/>
    </source>
</evidence>
<evidence type="ECO:0000259" key="10">
    <source>
        <dbReference type="PROSITE" id="PS51352"/>
    </source>
</evidence>
<keyword evidence="12" id="KW-1185">Reference proteome</keyword>
<keyword evidence="6" id="KW-0676">Redox-active center</keyword>
<dbReference type="SUPFAM" id="SSF52833">
    <property type="entry name" value="Thioredoxin-like"/>
    <property type="match status" value="1"/>
</dbReference>
<keyword evidence="4" id="KW-0560">Oxidoreductase</keyword>
<evidence type="ECO:0000256" key="6">
    <source>
        <dbReference type="ARBA" id="ARBA00023284"/>
    </source>
</evidence>
<evidence type="ECO:0000256" key="2">
    <source>
        <dbReference type="ARBA" id="ARBA00022559"/>
    </source>
</evidence>
<sequence>MATQDEQLSATVEEFQKFVPEELRKPVLGAIEEFRTSFDPRNAIQVGEKLPAFNMSDATGKPVDSAELLTNGPLLIIFYRGEWCPYCNIAVAFLQKHLAEFQTKGVGLVAISPELPNHNMTMMEKQELKFPVLKDLYNQLARKLGIVYNQSPARALHKDRGIDLKARNGDDTWEVPIPAAILVDRHGVVRNTWIEPDYTKRLDPALALGWIDALEKQLSWLMIGVERCYT</sequence>
<dbReference type="Pfam" id="PF00578">
    <property type="entry name" value="AhpC-TSA"/>
    <property type="match status" value="1"/>
</dbReference>
<dbReference type="Proteomes" id="UP001465668">
    <property type="component" value="Unassembled WGS sequence"/>
</dbReference>
<evidence type="ECO:0000256" key="4">
    <source>
        <dbReference type="ARBA" id="ARBA00023002"/>
    </source>
</evidence>
<evidence type="ECO:0000256" key="7">
    <source>
        <dbReference type="ARBA" id="ARBA00032824"/>
    </source>
</evidence>
<dbReference type="Gene3D" id="3.40.30.10">
    <property type="entry name" value="Glutaredoxin"/>
    <property type="match status" value="1"/>
</dbReference>
<keyword evidence="5" id="KW-1015">Disulfide bond</keyword>
<reference evidence="11 12" key="1">
    <citation type="submission" date="2024-02" db="EMBL/GenBank/DDBJ databases">
        <title>First draft genome assembly of two strains of Seiridium cardinale.</title>
        <authorList>
            <person name="Emiliani G."/>
            <person name="Scali E."/>
        </authorList>
    </citation>
    <scope>NUCLEOTIDE SEQUENCE [LARGE SCALE GENOMIC DNA]</scope>
    <source>
        <strain evidence="11 12">BM-138-000479</strain>
    </source>
</reference>
<comment type="caution">
    <text evidence="11">The sequence shown here is derived from an EMBL/GenBank/DDBJ whole genome shotgun (WGS) entry which is preliminary data.</text>
</comment>